<dbReference type="PANTHER" id="PTHR12241">
    <property type="entry name" value="TUBULIN POLYGLUTAMYLASE"/>
    <property type="match status" value="1"/>
</dbReference>
<feature type="region of interest" description="Disordered" evidence="4">
    <location>
        <begin position="590"/>
        <end position="644"/>
    </location>
</feature>
<dbReference type="GO" id="GO:0000226">
    <property type="term" value="P:microtubule cytoskeleton organization"/>
    <property type="evidence" value="ECO:0000318"/>
    <property type="project" value="GO_Central"/>
</dbReference>
<keyword evidence="1" id="KW-0436">Ligase</keyword>
<dbReference type="eggNOG" id="KOG2157">
    <property type="taxonomic scope" value="Eukaryota"/>
</dbReference>
<sequence>MAQLPLLIPCEEIYDLDAFQLEDMQTTIKSCVTDDAQWNKKAKKILDLIELELKERQAIENFAFNIQIEDFIQQPIYQNNALQAILNDIKNRPANYLDVQISKPPLQKHEQPIQKKSEQPIQQKSEQLTNQQQHQQLNQQPQQSTQKFSQQQSQSDAMSTSTMTRSSHPQSKVQPKKPNQLQDFMKDVLKKTDVSNQQFVIGAAINHRYIPPPPKPQLNTVEKIKQEKLMRKKKKKKVRTESQGKAVEHLPAIGKQASVVKTQSKMEQSNVHSQSSATKQNFELKQKSLDFNINNQENKEELSEKCAINSQTQSNNLVVITNQLDQNDPKEKIKENEHTKNIVEQNAQNNIDSYEESHVKNNETNFQQQLKTPNNQVESQRFTNENNNSQIKSQKNFELKQQDLGDQQSNIIQKGLGDHQFISQQRQVQDSNQFQIDNVDQDYQNEFLHKNQQHSNEELERKQIGEQKQNKMQSEELEQIKMRNQLIQNHYNNVINQYINNDELIGNQNSKDDYLKQIQQLQNKQIEEEEYEDNMNDEVENENENEEFTQQQSKLQQPNKQKKNDHENMIQLKSHQEQRNSTKNQIIVKQSVSQQSQRKQDLKNRPSIGQKGNVQKQLTMESRRSDDFHEVESDHDQINAAKQKPNKEFGIKQLGKVDQSKQKAVVDSKQKVVLTDKEKMDEINNICKEMGLDEFKTKQQQSANPPQIIKAITPSANSRPKNPQSKYIQKMLQCIDDSKLEDYSDIVPTFQHLFSGFFNNQPHYNHLDVMREIFSIFSQHIDKVDNVDSLLGKYKSNPLAINPNELVYINDPHRLIQYSTRTGVDIQQYIQRQMVFNKRLQNDSTNLGKQERYFRVVKTKEEVYDIITRSFMRKQGWTELPHGIGLRTSWNVLWTWSKPQIDLNKLLFFQKVNHFPFNKNLGRKDLLKKNIERCQKLGTKAQQIFDIIPSTFLLPKEYVQFMEKFYKDSESEGQQNIWIMKPTGKSRGRGITVLNDISDVMYAEPVVLQKYLKNPLLLKGHKFDMRIYVLVTSFNPLEVFLYKEGFARLTTQPFTLDINDLKNQLVHLTNFAVQKTHVQIQDLESQLGGCKISLRQLREKLIDRNIDWNKIWEQVQDIVLKSLVACQSEIPNNPNSFELFGYDIIIDTNQKCWLLEVNASPSLARDYILDELIKQQLIDDIFDLIDSPNYDRQRLCEVLERRIQEEQGCKSVINTMNNSKLQLQRDLNYILNGSHLRRYGEMPKQMGGFMRLAPSEKYDKLKSLVQSYKTINGRGTID</sequence>
<dbReference type="InterPro" id="IPR004344">
    <property type="entry name" value="TTL/TTLL_fam"/>
</dbReference>
<dbReference type="EMBL" id="CT868013">
    <property type="protein sequence ID" value="CAK61349.1"/>
    <property type="molecule type" value="Genomic_DNA"/>
</dbReference>
<dbReference type="PROSITE" id="PS51221">
    <property type="entry name" value="TTL"/>
    <property type="match status" value="1"/>
</dbReference>
<feature type="compositionally biased region" description="Acidic residues" evidence="4">
    <location>
        <begin position="528"/>
        <end position="547"/>
    </location>
</feature>
<evidence type="ECO:0000256" key="1">
    <source>
        <dbReference type="ARBA" id="ARBA00022598"/>
    </source>
</evidence>
<feature type="compositionally biased region" description="Low complexity" evidence="4">
    <location>
        <begin position="550"/>
        <end position="559"/>
    </location>
</feature>
<proteinExistence type="predicted"/>
<evidence type="ECO:0008006" key="7">
    <source>
        <dbReference type="Google" id="ProtNLM"/>
    </source>
</evidence>
<evidence type="ECO:0000256" key="2">
    <source>
        <dbReference type="ARBA" id="ARBA00022741"/>
    </source>
</evidence>
<dbReference type="GeneID" id="5014531"/>
<dbReference type="GO" id="GO:0070740">
    <property type="term" value="F:tubulin-glutamic acid ligase activity"/>
    <property type="evidence" value="ECO:0000318"/>
    <property type="project" value="GO_Central"/>
</dbReference>
<dbReference type="RefSeq" id="XP_001428747.1">
    <property type="nucleotide sequence ID" value="XM_001428710.1"/>
</dbReference>
<evidence type="ECO:0000313" key="6">
    <source>
        <dbReference type="Proteomes" id="UP000000600"/>
    </source>
</evidence>
<dbReference type="GO" id="GO:0015631">
    <property type="term" value="F:tubulin binding"/>
    <property type="evidence" value="ECO:0000318"/>
    <property type="project" value="GO_Central"/>
</dbReference>
<feature type="compositionally biased region" description="Basic and acidic residues" evidence="4">
    <location>
        <begin position="621"/>
        <end position="637"/>
    </location>
</feature>
<accession>A0BS32</accession>
<dbReference type="OrthoDB" id="202825at2759"/>
<dbReference type="Gene3D" id="3.30.470.20">
    <property type="entry name" value="ATP-grasp fold, B domain"/>
    <property type="match status" value="1"/>
</dbReference>
<organism evidence="5 6">
    <name type="scientific">Paramecium tetraurelia</name>
    <dbReference type="NCBI Taxonomy" id="5888"/>
    <lineage>
        <taxon>Eukaryota</taxon>
        <taxon>Sar</taxon>
        <taxon>Alveolata</taxon>
        <taxon>Ciliophora</taxon>
        <taxon>Intramacronucleata</taxon>
        <taxon>Oligohymenophorea</taxon>
        <taxon>Peniculida</taxon>
        <taxon>Parameciidae</taxon>
        <taxon>Paramecium</taxon>
    </lineage>
</organism>
<dbReference type="GO" id="GO:0005524">
    <property type="term" value="F:ATP binding"/>
    <property type="evidence" value="ECO:0007669"/>
    <property type="project" value="UniProtKB-KW"/>
</dbReference>
<keyword evidence="6" id="KW-1185">Reference proteome</keyword>
<evidence type="ECO:0000256" key="3">
    <source>
        <dbReference type="ARBA" id="ARBA00022840"/>
    </source>
</evidence>
<gene>
    <name evidence="5" type="ORF">GSPATT00031580001</name>
</gene>
<feature type="region of interest" description="Disordered" evidence="4">
    <location>
        <begin position="105"/>
        <end position="179"/>
    </location>
</feature>
<feature type="compositionally biased region" description="Polar residues" evidence="4">
    <location>
        <begin position="610"/>
        <end position="620"/>
    </location>
</feature>
<dbReference type="Proteomes" id="UP000000600">
    <property type="component" value="Unassembled WGS sequence"/>
</dbReference>
<dbReference type="PANTHER" id="PTHR12241:SF155">
    <property type="entry name" value="TUBULIN-TYROSINE LIGASE FAMILY PROTEIN"/>
    <property type="match status" value="1"/>
</dbReference>
<feature type="compositionally biased region" description="Low complexity" evidence="4">
    <location>
        <begin position="127"/>
        <end position="155"/>
    </location>
</feature>
<dbReference type="AlphaFoldDB" id="A0BS32"/>
<dbReference type="SUPFAM" id="SSF56059">
    <property type="entry name" value="Glutathione synthetase ATP-binding domain-like"/>
    <property type="match status" value="1"/>
</dbReference>
<dbReference type="InParanoid" id="A0BS32"/>
<keyword evidence="2" id="KW-0547">Nucleotide-binding</keyword>
<feature type="compositionally biased region" description="Basic and acidic residues" evidence="4">
    <location>
        <begin position="107"/>
        <end position="118"/>
    </location>
</feature>
<feature type="compositionally biased region" description="Polar residues" evidence="4">
    <location>
        <begin position="156"/>
        <end position="179"/>
    </location>
</feature>
<dbReference type="STRING" id="5888.A0BS32"/>
<dbReference type="GO" id="GO:0036064">
    <property type="term" value="C:ciliary basal body"/>
    <property type="evidence" value="ECO:0000318"/>
    <property type="project" value="GO_Central"/>
</dbReference>
<evidence type="ECO:0000313" key="5">
    <source>
        <dbReference type="EMBL" id="CAK61349.1"/>
    </source>
</evidence>
<feature type="region of interest" description="Disordered" evidence="4">
    <location>
        <begin position="528"/>
        <end position="565"/>
    </location>
</feature>
<dbReference type="Pfam" id="PF03133">
    <property type="entry name" value="TTL"/>
    <property type="match status" value="1"/>
</dbReference>
<dbReference type="OMA" id="HIDKVDN"/>
<protein>
    <recommendedName>
        <fullName evidence="7">Tubulin-tyrosine ligase family protein</fullName>
    </recommendedName>
</protein>
<evidence type="ECO:0000256" key="4">
    <source>
        <dbReference type="SAM" id="MobiDB-lite"/>
    </source>
</evidence>
<reference evidence="5 6" key="1">
    <citation type="journal article" date="2006" name="Nature">
        <title>Global trends of whole-genome duplications revealed by the ciliate Paramecium tetraurelia.</title>
        <authorList>
            <consortium name="Genoscope"/>
            <person name="Aury J.-M."/>
            <person name="Jaillon O."/>
            <person name="Duret L."/>
            <person name="Noel B."/>
            <person name="Jubin C."/>
            <person name="Porcel B.M."/>
            <person name="Segurens B."/>
            <person name="Daubin V."/>
            <person name="Anthouard V."/>
            <person name="Aiach N."/>
            <person name="Arnaiz O."/>
            <person name="Billaut A."/>
            <person name="Beisson J."/>
            <person name="Blanc I."/>
            <person name="Bouhouche K."/>
            <person name="Camara F."/>
            <person name="Duharcourt S."/>
            <person name="Guigo R."/>
            <person name="Gogendeau D."/>
            <person name="Katinka M."/>
            <person name="Keller A.-M."/>
            <person name="Kissmehl R."/>
            <person name="Klotz C."/>
            <person name="Koll F."/>
            <person name="Le Moue A."/>
            <person name="Lepere C."/>
            <person name="Malinsky S."/>
            <person name="Nowacki M."/>
            <person name="Nowak J.K."/>
            <person name="Plattner H."/>
            <person name="Poulain J."/>
            <person name="Ruiz F."/>
            <person name="Serrano V."/>
            <person name="Zagulski M."/>
            <person name="Dessen P."/>
            <person name="Betermier M."/>
            <person name="Weissenbach J."/>
            <person name="Scarpelli C."/>
            <person name="Schachter V."/>
            <person name="Sperling L."/>
            <person name="Meyer E."/>
            <person name="Cohen J."/>
            <person name="Wincker P."/>
        </authorList>
    </citation>
    <scope>NUCLEOTIDE SEQUENCE [LARGE SCALE GENOMIC DNA]</scope>
    <source>
        <strain evidence="5 6">Stock d4-2</strain>
    </source>
</reference>
<keyword evidence="3" id="KW-0067">ATP-binding</keyword>
<dbReference type="KEGG" id="ptm:GSPATT00031580001"/>
<dbReference type="HOGENOM" id="CLU_261118_0_0_1"/>
<name>A0BS32_PARTE</name>